<keyword evidence="3" id="KW-1185">Reference proteome</keyword>
<protein>
    <submittedName>
        <fullName evidence="2">Uncharacterized protein</fullName>
    </submittedName>
</protein>
<comment type="caution">
    <text evidence="2">The sequence shown here is derived from an EMBL/GenBank/DDBJ whole genome shotgun (WGS) entry which is preliminary data.</text>
</comment>
<gene>
    <name evidence="2" type="ORF">ACFFH7_35750</name>
</gene>
<evidence type="ECO:0000256" key="1">
    <source>
        <dbReference type="SAM" id="Phobius"/>
    </source>
</evidence>
<dbReference type="EMBL" id="JBHLUD010000013">
    <property type="protein sequence ID" value="MFC0546911.1"/>
    <property type="molecule type" value="Genomic_DNA"/>
</dbReference>
<organism evidence="2 3">
    <name type="scientific">Kutzneria chonburiensis</name>
    <dbReference type="NCBI Taxonomy" id="1483604"/>
    <lineage>
        <taxon>Bacteria</taxon>
        <taxon>Bacillati</taxon>
        <taxon>Actinomycetota</taxon>
        <taxon>Actinomycetes</taxon>
        <taxon>Pseudonocardiales</taxon>
        <taxon>Pseudonocardiaceae</taxon>
        <taxon>Kutzneria</taxon>
    </lineage>
</organism>
<feature type="transmembrane region" description="Helical" evidence="1">
    <location>
        <begin position="7"/>
        <end position="26"/>
    </location>
</feature>
<dbReference type="RefSeq" id="WP_273937150.1">
    <property type="nucleotide sequence ID" value="NZ_CP097263.1"/>
</dbReference>
<feature type="transmembrane region" description="Helical" evidence="1">
    <location>
        <begin position="32"/>
        <end position="55"/>
    </location>
</feature>
<dbReference type="Proteomes" id="UP001589810">
    <property type="component" value="Unassembled WGS sequence"/>
</dbReference>
<name>A0ABV6N4I5_9PSEU</name>
<proteinExistence type="predicted"/>
<keyword evidence="1" id="KW-1133">Transmembrane helix</keyword>
<sequence>MSAVPHVLDALAVVALVSGALTWVWIGDARWAATGLGVSVVLVVLAATLTARAAARRRDRGERP</sequence>
<keyword evidence="1" id="KW-0472">Membrane</keyword>
<keyword evidence="1" id="KW-0812">Transmembrane</keyword>
<accession>A0ABV6N4I5</accession>
<reference evidence="2 3" key="1">
    <citation type="submission" date="2024-09" db="EMBL/GenBank/DDBJ databases">
        <authorList>
            <person name="Sun Q."/>
            <person name="Mori K."/>
        </authorList>
    </citation>
    <scope>NUCLEOTIDE SEQUENCE [LARGE SCALE GENOMIC DNA]</scope>
    <source>
        <strain evidence="2 3">TBRC 1432</strain>
    </source>
</reference>
<evidence type="ECO:0000313" key="3">
    <source>
        <dbReference type="Proteomes" id="UP001589810"/>
    </source>
</evidence>
<evidence type="ECO:0000313" key="2">
    <source>
        <dbReference type="EMBL" id="MFC0546911.1"/>
    </source>
</evidence>